<keyword evidence="4" id="KW-1185">Reference proteome</keyword>
<dbReference type="EMBL" id="AYRZ02000007">
    <property type="protein sequence ID" value="PHT76151.1"/>
    <property type="molecule type" value="Genomic_DNA"/>
</dbReference>
<dbReference type="InterPro" id="IPR032095">
    <property type="entry name" value="Sacchrp_dh-like_C"/>
</dbReference>
<gene>
    <name evidence="3" type="ORF">T459_19673</name>
</gene>
<organism evidence="3 4">
    <name type="scientific">Capsicum annuum</name>
    <name type="common">Capsicum pepper</name>
    <dbReference type="NCBI Taxonomy" id="4072"/>
    <lineage>
        <taxon>Eukaryota</taxon>
        <taxon>Viridiplantae</taxon>
        <taxon>Streptophyta</taxon>
        <taxon>Embryophyta</taxon>
        <taxon>Tracheophyta</taxon>
        <taxon>Spermatophyta</taxon>
        <taxon>Magnoliopsida</taxon>
        <taxon>eudicotyledons</taxon>
        <taxon>Gunneridae</taxon>
        <taxon>Pentapetalae</taxon>
        <taxon>asterids</taxon>
        <taxon>lamiids</taxon>
        <taxon>Solanales</taxon>
        <taxon>Solanaceae</taxon>
        <taxon>Solanoideae</taxon>
        <taxon>Capsiceae</taxon>
        <taxon>Capsicum</taxon>
    </lineage>
</organism>
<evidence type="ECO:0000256" key="1">
    <source>
        <dbReference type="ARBA" id="ARBA00023002"/>
    </source>
</evidence>
<reference evidence="3 4" key="1">
    <citation type="journal article" date="2014" name="Nat. Genet.">
        <title>Genome sequence of the hot pepper provides insights into the evolution of pungency in Capsicum species.</title>
        <authorList>
            <person name="Kim S."/>
            <person name="Park M."/>
            <person name="Yeom S.I."/>
            <person name="Kim Y.M."/>
            <person name="Lee J.M."/>
            <person name="Lee H.A."/>
            <person name="Seo E."/>
            <person name="Choi J."/>
            <person name="Cheong K."/>
            <person name="Kim K.T."/>
            <person name="Jung K."/>
            <person name="Lee G.W."/>
            <person name="Oh S.K."/>
            <person name="Bae C."/>
            <person name="Kim S.B."/>
            <person name="Lee H.Y."/>
            <person name="Kim S.Y."/>
            <person name="Kim M.S."/>
            <person name="Kang B.C."/>
            <person name="Jo Y.D."/>
            <person name="Yang H.B."/>
            <person name="Jeong H.J."/>
            <person name="Kang W.H."/>
            <person name="Kwon J.K."/>
            <person name="Shin C."/>
            <person name="Lim J.Y."/>
            <person name="Park J.H."/>
            <person name="Huh J.H."/>
            <person name="Kim J.S."/>
            <person name="Kim B.D."/>
            <person name="Cohen O."/>
            <person name="Paran I."/>
            <person name="Suh M.C."/>
            <person name="Lee S.B."/>
            <person name="Kim Y.K."/>
            <person name="Shin Y."/>
            <person name="Noh S.J."/>
            <person name="Park J."/>
            <person name="Seo Y.S."/>
            <person name="Kwon S.Y."/>
            <person name="Kim H.A."/>
            <person name="Park J.M."/>
            <person name="Kim H.J."/>
            <person name="Choi S.B."/>
            <person name="Bosland P.W."/>
            <person name="Reeves G."/>
            <person name="Jo S.H."/>
            <person name="Lee B.W."/>
            <person name="Cho H.T."/>
            <person name="Choi H.S."/>
            <person name="Lee M.S."/>
            <person name="Yu Y."/>
            <person name="Do Choi Y."/>
            <person name="Park B.S."/>
            <person name="van Deynze A."/>
            <person name="Ashrafi H."/>
            <person name="Hill T."/>
            <person name="Kim W.T."/>
            <person name="Pai H.S."/>
            <person name="Ahn H.K."/>
            <person name="Yeam I."/>
            <person name="Giovannoni J.J."/>
            <person name="Rose J.K."/>
            <person name="Sorensen I."/>
            <person name="Lee S.J."/>
            <person name="Kim R.W."/>
            <person name="Choi I.Y."/>
            <person name="Choi B.S."/>
            <person name="Lim J.S."/>
            <person name="Lee Y.H."/>
            <person name="Choi D."/>
        </authorList>
    </citation>
    <scope>NUCLEOTIDE SEQUENCE [LARGE SCALE GENOMIC DNA]</scope>
    <source>
        <strain evidence="4">cv. CM334</strain>
    </source>
</reference>
<name>A0A2G2Z2M4_CAPAN</name>
<dbReference type="Pfam" id="PF16653">
    <property type="entry name" value="Sacchrp_dh_C"/>
    <property type="match status" value="1"/>
</dbReference>
<proteinExistence type="predicted"/>
<feature type="domain" description="Saccharopine dehydrogenase-like C-terminal" evidence="2">
    <location>
        <begin position="1"/>
        <end position="296"/>
    </location>
</feature>
<dbReference type="Gramene" id="PHT76151">
    <property type="protein sequence ID" value="PHT76151"/>
    <property type="gene ID" value="T459_19673"/>
</dbReference>
<evidence type="ECO:0000259" key="2">
    <source>
        <dbReference type="Pfam" id="PF16653"/>
    </source>
</evidence>
<accession>A0A2G2Z2M4</accession>
<dbReference type="SUPFAM" id="SSF55347">
    <property type="entry name" value="Glyceraldehyde-3-phosphate dehydrogenase-like, C-terminal domain"/>
    <property type="match status" value="1"/>
</dbReference>
<dbReference type="STRING" id="4072.A0A2G2Z2M4"/>
<dbReference type="PANTHER" id="PTHR11133">
    <property type="entry name" value="SACCHAROPINE DEHYDROGENASE"/>
    <property type="match status" value="1"/>
</dbReference>
<dbReference type="PANTHER" id="PTHR11133:SF22">
    <property type="entry name" value="ALPHA-AMINOADIPIC SEMIALDEHYDE SYNTHASE, MITOCHONDRIAL"/>
    <property type="match status" value="1"/>
</dbReference>
<dbReference type="GO" id="GO:0016491">
    <property type="term" value="F:oxidoreductase activity"/>
    <property type="evidence" value="ECO:0007669"/>
    <property type="project" value="UniProtKB-KW"/>
</dbReference>
<evidence type="ECO:0000313" key="3">
    <source>
        <dbReference type="EMBL" id="PHT76151.1"/>
    </source>
</evidence>
<reference evidence="3 4" key="2">
    <citation type="journal article" date="2017" name="Genome Biol.">
        <title>New reference genome sequences of hot pepper reveal the massive evolution of plant disease-resistance genes by retroduplication.</title>
        <authorList>
            <person name="Kim S."/>
            <person name="Park J."/>
            <person name="Yeom S.I."/>
            <person name="Kim Y.M."/>
            <person name="Seo E."/>
            <person name="Kim K.T."/>
            <person name="Kim M.S."/>
            <person name="Lee J.M."/>
            <person name="Cheong K."/>
            <person name="Shin H.S."/>
            <person name="Kim S.B."/>
            <person name="Han K."/>
            <person name="Lee J."/>
            <person name="Park M."/>
            <person name="Lee H.A."/>
            <person name="Lee H.Y."/>
            <person name="Lee Y."/>
            <person name="Oh S."/>
            <person name="Lee J.H."/>
            <person name="Choi E."/>
            <person name="Choi E."/>
            <person name="Lee S.E."/>
            <person name="Jeon J."/>
            <person name="Kim H."/>
            <person name="Choi G."/>
            <person name="Song H."/>
            <person name="Lee J."/>
            <person name="Lee S.C."/>
            <person name="Kwon J.K."/>
            <person name="Lee H.Y."/>
            <person name="Koo N."/>
            <person name="Hong Y."/>
            <person name="Kim R.W."/>
            <person name="Kang W.H."/>
            <person name="Huh J.H."/>
            <person name="Kang B.C."/>
            <person name="Yang T.J."/>
            <person name="Lee Y.H."/>
            <person name="Bennetzen J.L."/>
            <person name="Choi D."/>
        </authorList>
    </citation>
    <scope>NUCLEOTIDE SEQUENCE [LARGE SCALE GENOMIC DNA]</scope>
    <source>
        <strain evidence="4">cv. CM334</strain>
    </source>
</reference>
<dbReference type="AlphaFoldDB" id="A0A2G2Z2M4"/>
<comment type="caution">
    <text evidence="3">The sequence shown here is derived from an EMBL/GenBank/DDBJ whole genome shotgun (WGS) entry which is preliminary data.</text>
</comment>
<protein>
    <recommendedName>
        <fullName evidence="2">Saccharopine dehydrogenase-like C-terminal domain-containing protein</fullName>
    </recommendedName>
</protein>
<dbReference type="Proteomes" id="UP000222542">
    <property type="component" value="Unassembled WGS sequence"/>
</dbReference>
<sequence>MMAMKMINQAHAAKGKIRSFLSYCGGLPSPAAANNPLAYKFSWSPAGAIRAGWNSAAYRYQGEIIHIEGQRLYDSAAKLRLPDFPAFALECLPNRNSLVYGDLYGFSQIMGTLFKIGFFCTESNLILKDGIRPTHTAFLLGLLGINGKILPDTVIDERYITDRILALGLCKDKETAVKTAKTIIFLGFQEPTEISSSCKSPFEVTSLRMEERLAYSKTEQDIVLLHHELIVDYPDSHTETHRSTLLALGRTENEKTTMAMALTVGIPAATGALLLLANKIKANGVLRPIDPEVYEPGFSLRIEVRELQHKCFDNLPQVLSPSAALNHNQQLRNSFAILLNKSPIQHLLRLVIFFSFVLRTIAREHVASTSQPMDNNALNVILAYLDTMSRDLAMKNKRLDHMVGQRVQMGCPNTLQEEGCGSCTQVLVDPLDNEIDSLCENNLSPSSASTYNLAKVSLPSGESIHTLVDPCEKQGKSTLVYKFPTTSENMGNDQSGGKDLDVLDCLGNPNYDCLSKDGFAFDPLASRGGLCLSEDCSFEREGDVCLENPSTFSLSVSYIGHISSGDFETSSKCMHENPLFEVVLWNTFLNPLFVYNISNGDKEGLLNLKDGNLGENESGRDLSPCLHRPFNPDNFLRCEGGIVVGRSTCLNDIAMCCVEFTFN</sequence>
<keyword evidence="1" id="KW-0560">Oxidoreductase</keyword>
<dbReference type="InterPro" id="IPR051168">
    <property type="entry name" value="AASS"/>
</dbReference>
<evidence type="ECO:0000313" key="4">
    <source>
        <dbReference type="Proteomes" id="UP000222542"/>
    </source>
</evidence>
<dbReference type="Gene3D" id="3.30.360.10">
    <property type="entry name" value="Dihydrodipicolinate Reductase, domain 2"/>
    <property type="match status" value="2"/>
</dbReference>